<dbReference type="AlphaFoldDB" id="A0A1F6ME09"/>
<reference evidence="1 2" key="1">
    <citation type="journal article" date="2016" name="Nat. Commun.">
        <title>Thousands of microbial genomes shed light on interconnected biogeochemical processes in an aquifer system.</title>
        <authorList>
            <person name="Anantharaman K."/>
            <person name="Brown C.T."/>
            <person name="Hug L.A."/>
            <person name="Sharon I."/>
            <person name="Castelle C.J."/>
            <person name="Probst A.J."/>
            <person name="Thomas B.C."/>
            <person name="Singh A."/>
            <person name="Wilkins M.J."/>
            <person name="Karaoz U."/>
            <person name="Brodie E.L."/>
            <person name="Williams K.H."/>
            <person name="Hubbard S.S."/>
            <person name="Banfield J.F."/>
        </authorList>
    </citation>
    <scope>NUCLEOTIDE SEQUENCE [LARGE SCALE GENOMIC DNA]</scope>
</reference>
<accession>A0A1F6ME09</accession>
<organism evidence="1 2">
    <name type="scientific">Candidatus Magasanikbacteria bacterium RIFCSPHIGHO2_02_FULL_51_14</name>
    <dbReference type="NCBI Taxonomy" id="1798683"/>
    <lineage>
        <taxon>Bacteria</taxon>
        <taxon>Candidatus Magasanikiibacteriota</taxon>
    </lineage>
</organism>
<dbReference type="STRING" id="1798683.A3C90_04835"/>
<sequence>MGTYKELDVYKRSFKSAIAIYKFSLTLPKYLQYDVADDIRRAARSIPSNIAEGYGRDKSNADKRNFLRTALGSNDEVLFNLDFIFALGLMEQQRYNKAKTEYTIIGAELFNLIKTLK</sequence>
<dbReference type="CDD" id="cd16377">
    <property type="entry name" value="23S_rRNA_IVP_like"/>
    <property type="match status" value="1"/>
</dbReference>
<dbReference type="InterPro" id="IPR036583">
    <property type="entry name" value="23S_rRNA_IVS_sf"/>
</dbReference>
<gene>
    <name evidence="1" type="ORF">A3C90_04835</name>
</gene>
<dbReference type="InterPro" id="IPR012657">
    <property type="entry name" value="23S_rRNA-intervening_sequence"/>
</dbReference>
<name>A0A1F6ME09_9BACT</name>
<dbReference type="NCBIfam" id="TIGR02436">
    <property type="entry name" value="four helix bundle protein"/>
    <property type="match status" value="1"/>
</dbReference>
<evidence type="ECO:0000313" key="1">
    <source>
        <dbReference type="EMBL" id="OGH69768.1"/>
    </source>
</evidence>
<dbReference type="EMBL" id="MFQE01000064">
    <property type="protein sequence ID" value="OGH69768.1"/>
    <property type="molecule type" value="Genomic_DNA"/>
</dbReference>
<evidence type="ECO:0008006" key="3">
    <source>
        <dbReference type="Google" id="ProtNLM"/>
    </source>
</evidence>
<dbReference type="Gene3D" id="1.20.1440.60">
    <property type="entry name" value="23S rRNA-intervening sequence"/>
    <property type="match status" value="1"/>
</dbReference>
<dbReference type="PANTHER" id="PTHR38471:SF2">
    <property type="entry name" value="FOUR HELIX BUNDLE PROTEIN"/>
    <property type="match status" value="1"/>
</dbReference>
<proteinExistence type="predicted"/>
<dbReference type="PANTHER" id="PTHR38471">
    <property type="entry name" value="FOUR HELIX BUNDLE PROTEIN"/>
    <property type="match status" value="1"/>
</dbReference>
<dbReference type="Pfam" id="PF05635">
    <property type="entry name" value="23S_rRNA_IVP"/>
    <property type="match status" value="1"/>
</dbReference>
<comment type="caution">
    <text evidence="1">The sequence shown here is derived from an EMBL/GenBank/DDBJ whole genome shotgun (WGS) entry which is preliminary data.</text>
</comment>
<protein>
    <recommendedName>
        <fullName evidence="3">Four helix bundle protein</fullName>
    </recommendedName>
</protein>
<dbReference type="Proteomes" id="UP000177457">
    <property type="component" value="Unassembled WGS sequence"/>
</dbReference>
<dbReference type="SUPFAM" id="SSF158446">
    <property type="entry name" value="IVS-encoded protein-like"/>
    <property type="match status" value="1"/>
</dbReference>
<evidence type="ECO:0000313" key="2">
    <source>
        <dbReference type="Proteomes" id="UP000177457"/>
    </source>
</evidence>